<dbReference type="Proteomes" id="UP001247307">
    <property type="component" value="Unassembled WGS sequence"/>
</dbReference>
<accession>A0AAE3YFL0</accession>
<dbReference type="RefSeq" id="WP_309848543.1">
    <property type="nucleotide sequence ID" value="NZ_BAAAIU010000004.1"/>
</dbReference>
<gene>
    <name evidence="1" type="ORF">J2S35_000056</name>
</gene>
<proteinExistence type="predicted"/>
<reference evidence="1" key="1">
    <citation type="submission" date="2023-07" db="EMBL/GenBank/DDBJ databases">
        <title>Sequencing the genomes of 1000 actinobacteria strains.</title>
        <authorList>
            <person name="Klenk H.-P."/>
        </authorList>
    </citation>
    <scope>NUCLEOTIDE SEQUENCE</scope>
    <source>
        <strain evidence="1">DSM 13988</strain>
    </source>
</reference>
<name>A0AAE3YFL0_9MICC</name>
<keyword evidence="2" id="KW-1185">Reference proteome</keyword>
<sequence length="69" mass="7676">MSHTPEQSLEDLVSLMREHLAALRESRGDGDFAVEALYDRVGDAFADYADALDEEFGEALPMDLVDDED</sequence>
<comment type="caution">
    <text evidence="1">The sequence shown here is derived from an EMBL/GenBank/DDBJ whole genome shotgun (WGS) entry which is preliminary data.</text>
</comment>
<evidence type="ECO:0000313" key="1">
    <source>
        <dbReference type="EMBL" id="MDR6891116.1"/>
    </source>
</evidence>
<organism evidence="1 2">
    <name type="scientific">Falsarthrobacter nasiphocae</name>
    <dbReference type="NCBI Taxonomy" id="189863"/>
    <lineage>
        <taxon>Bacteria</taxon>
        <taxon>Bacillati</taxon>
        <taxon>Actinomycetota</taxon>
        <taxon>Actinomycetes</taxon>
        <taxon>Micrococcales</taxon>
        <taxon>Micrococcaceae</taxon>
        <taxon>Falsarthrobacter</taxon>
    </lineage>
</organism>
<protein>
    <submittedName>
        <fullName evidence="1">Uncharacterized protein</fullName>
    </submittedName>
</protein>
<dbReference type="AlphaFoldDB" id="A0AAE3YFL0"/>
<evidence type="ECO:0000313" key="2">
    <source>
        <dbReference type="Proteomes" id="UP001247307"/>
    </source>
</evidence>
<dbReference type="EMBL" id="JAVDUI010000001">
    <property type="protein sequence ID" value="MDR6891116.1"/>
    <property type="molecule type" value="Genomic_DNA"/>
</dbReference>